<evidence type="ECO:0000313" key="2">
    <source>
        <dbReference type="Proteomes" id="UP000823775"/>
    </source>
</evidence>
<dbReference type="Proteomes" id="UP000823775">
    <property type="component" value="Unassembled WGS sequence"/>
</dbReference>
<proteinExistence type="predicted"/>
<sequence length="87" mass="9658">MIHDVFSYTMDRVEEVASSNLNAPSGLLGRLGELEISVPSNFSFQGQVEYEELVLQDPFFLTLPLASQGMLMMLMIHAGLRAQLPSQ</sequence>
<name>A0ABS8VNI8_DATST</name>
<accession>A0ABS8VNI8</accession>
<keyword evidence="2" id="KW-1185">Reference proteome</keyword>
<dbReference type="EMBL" id="JACEIK010005759">
    <property type="protein sequence ID" value="MCE0482161.1"/>
    <property type="molecule type" value="Genomic_DNA"/>
</dbReference>
<protein>
    <submittedName>
        <fullName evidence="1">Uncharacterized protein</fullName>
    </submittedName>
</protein>
<comment type="caution">
    <text evidence="1">The sequence shown here is derived from an EMBL/GenBank/DDBJ whole genome shotgun (WGS) entry which is preliminary data.</text>
</comment>
<gene>
    <name evidence="1" type="ORF">HAX54_040608</name>
</gene>
<reference evidence="1 2" key="1">
    <citation type="journal article" date="2021" name="BMC Genomics">
        <title>Datura genome reveals duplications of psychoactive alkaloid biosynthetic genes and high mutation rate following tissue culture.</title>
        <authorList>
            <person name="Rajewski A."/>
            <person name="Carter-House D."/>
            <person name="Stajich J."/>
            <person name="Litt A."/>
        </authorList>
    </citation>
    <scope>NUCLEOTIDE SEQUENCE [LARGE SCALE GENOMIC DNA]</scope>
    <source>
        <strain evidence="1">AR-01</strain>
    </source>
</reference>
<evidence type="ECO:0000313" key="1">
    <source>
        <dbReference type="EMBL" id="MCE0482161.1"/>
    </source>
</evidence>
<organism evidence="1 2">
    <name type="scientific">Datura stramonium</name>
    <name type="common">Jimsonweed</name>
    <name type="synonym">Common thornapple</name>
    <dbReference type="NCBI Taxonomy" id="4076"/>
    <lineage>
        <taxon>Eukaryota</taxon>
        <taxon>Viridiplantae</taxon>
        <taxon>Streptophyta</taxon>
        <taxon>Embryophyta</taxon>
        <taxon>Tracheophyta</taxon>
        <taxon>Spermatophyta</taxon>
        <taxon>Magnoliopsida</taxon>
        <taxon>eudicotyledons</taxon>
        <taxon>Gunneridae</taxon>
        <taxon>Pentapetalae</taxon>
        <taxon>asterids</taxon>
        <taxon>lamiids</taxon>
        <taxon>Solanales</taxon>
        <taxon>Solanaceae</taxon>
        <taxon>Solanoideae</taxon>
        <taxon>Datureae</taxon>
        <taxon>Datura</taxon>
    </lineage>
</organism>